<gene>
    <name evidence="12" type="ORF">C1SCF055_LOCUS19403</name>
</gene>
<dbReference type="EC" id="2.7.11.-" evidence="9"/>
<dbReference type="OrthoDB" id="407390at2759"/>
<protein>
    <recommendedName>
        <fullName evidence="9">Protein-serine/threonine kinase</fullName>
        <ecNumber evidence="9">2.7.11.-</ecNumber>
    </recommendedName>
</protein>
<feature type="compositionally biased region" description="Polar residues" evidence="10">
    <location>
        <begin position="437"/>
        <end position="450"/>
    </location>
</feature>
<dbReference type="InterPro" id="IPR000719">
    <property type="entry name" value="Prot_kinase_dom"/>
</dbReference>
<dbReference type="InterPro" id="IPR017441">
    <property type="entry name" value="Protein_kinase_ATP_BS"/>
</dbReference>
<dbReference type="GO" id="GO:0004740">
    <property type="term" value="F:pyruvate dehydrogenase (acetyl-transferring) kinase activity"/>
    <property type="evidence" value="ECO:0007669"/>
    <property type="project" value="TreeGrafter"/>
</dbReference>
<dbReference type="SUPFAM" id="SSF69012">
    <property type="entry name" value="alpha-ketoacid dehydrogenase kinase, N-terminal domain"/>
    <property type="match status" value="1"/>
</dbReference>
<dbReference type="EMBL" id="CAMXCT010001732">
    <property type="protein sequence ID" value="CAI3992585.1"/>
    <property type="molecule type" value="Genomic_DNA"/>
</dbReference>
<evidence type="ECO:0000259" key="11">
    <source>
        <dbReference type="PROSITE" id="PS50011"/>
    </source>
</evidence>
<dbReference type="CDD" id="cd06606">
    <property type="entry name" value="STKc_MAPKKK"/>
    <property type="match status" value="1"/>
</dbReference>
<comment type="subcellular location">
    <subcellularLocation>
        <location evidence="9">Mitochondrion matrix</location>
    </subcellularLocation>
</comment>
<dbReference type="EMBL" id="CAMXCT030001732">
    <property type="protein sequence ID" value="CAL4779897.1"/>
    <property type="molecule type" value="Genomic_DNA"/>
</dbReference>
<dbReference type="AlphaFoldDB" id="A0A9P1FZQ2"/>
<keyword evidence="6 8" id="KW-0067">ATP-binding</keyword>
<dbReference type="GO" id="GO:0005759">
    <property type="term" value="C:mitochondrial matrix"/>
    <property type="evidence" value="ECO:0007669"/>
    <property type="project" value="UniProtKB-SubCell"/>
</dbReference>
<keyword evidence="3 9" id="KW-0808">Transferase</keyword>
<keyword evidence="14" id="KW-1185">Reference proteome</keyword>
<proteinExistence type="inferred from homology"/>
<dbReference type="Gene3D" id="3.30.565.10">
    <property type="entry name" value="Histidine kinase-like ATPase, C-terminal domain"/>
    <property type="match status" value="1"/>
</dbReference>
<evidence type="ECO:0000256" key="6">
    <source>
        <dbReference type="ARBA" id="ARBA00022840"/>
    </source>
</evidence>
<evidence type="ECO:0000256" key="2">
    <source>
        <dbReference type="ARBA" id="ARBA00022553"/>
    </source>
</evidence>
<accession>A0A9P1FZQ2</accession>
<dbReference type="InterPro" id="IPR003594">
    <property type="entry name" value="HATPase_dom"/>
</dbReference>
<dbReference type="InterPro" id="IPR039028">
    <property type="entry name" value="BCKD/PDK"/>
</dbReference>
<reference evidence="12" key="1">
    <citation type="submission" date="2022-10" db="EMBL/GenBank/DDBJ databases">
        <authorList>
            <person name="Chen Y."/>
            <person name="Dougan E. K."/>
            <person name="Chan C."/>
            <person name="Rhodes N."/>
            <person name="Thang M."/>
        </authorList>
    </citation>
    <scope>NUCLEOTIDE SEQUENCE</scope>
</reference>
<reference evidence="13" key="2">
    <citation type="submission" date="2024-04" db="EMBL/GenBank/DDBJ databases">
        <authorList>
            <person name="Chen Y."/>
            <person name="Shah S."/>
            <person name="Dougan E. K."/>
            <person name="Thang M."/>
            <person name="Chan C."/>
        </authorList>
    </citation>
    <scope>NUCLEOTIDE SEQUENCE [LARGE SCALE GENOMIC DNA]</scope>
</reference>
<dbReference type="PROSITE" id="PS00107">
    <property type="entry name" value="PROTEIN_KINASE_ATP"/>
    <property type="match status" value="1"/>
</dbReference>
<dbReference type="SUPFAM" id="SSF56112">
    <property type="entry name" value="Protein kinase-like (PK-like)"/>
    <property type="match status" value="1"/>
</dbReference>
<evidence type="ECO:0000313" key="13">
    <source>
        <dbReference type="EMBL" id="CAL1145960.1"/>
    </source>
</evidence>
<sequence>MLPPSLRRIQRLARLPIQRVAIRQLLERSASVSEEQHVQHARWIQEEMPVRLAHRLSDFLELPFVIVCNARFHEVFRLFLHAFDTLVESPPVKDTRDVENFARMLRGLVRGHDNTIHMLQEGYAELHALLEDMVELEAFLNQTCFTRIGNRVLAEHFLAVHEARSSGAAQHFVGVVDPRCCPREVVEELSESLGDICEELYGTRPKVQLQGELETQLSFVPEHLRFMLQELLKNAFRATLETHPGAPPPVTVEVLKGIFDVTIKVSDRGGGMRRDELREAWRYGHSCAKKPAVEVKPKDDFQLLCGRDQASMRQLAGYGFGLPLSRVYAQYFGGDIHVQSMHGFGTDVYLNVNHLGDVLESDGSERHAQGVGLSGKRSEDGIVVDTGDSGNNGDMYRAVSTPSLSTGSFGSDPSSPLRSSPPPPEQRKVPCLDGLSSPFTELSRAKQSSMRLPPLERQDGRWSAPVSRESQATGPLDFPPAPASAPEERRKRKSHRQSRHACSAGLPRRTSSDGLSQAGSYSNYSSSTRSTRTPTSDVVEGEDATVLEAITAGTFGWVRGSAIGQGAHACVFKALEKKTGRIFAVKQSPLGGEADETFRERLEAELRICKDLRHPNIVTCLGFECKKDSFYIYLEYVPGGSMSTLLKEFGPLVGPLLKQCTEGVLEGLNYLHTQNPPVVHRDIKGANILVDLRFNVKLSDFGCSKKEDLTKSFTTIGSIPWMAPEVILQRDGYGRKADLWSFGCAVVEMATAENPWGKDAFENVMYALKHISMTDAIPPIPELDEAADAFLRACLQRTPERRPSASELLRHPWLDN</sequence>
<dbReference type="GO" id="GO:0005524">
    <property type="term" value="F:ATP binding"/>
    <property type="evidence" value="ECO:0007669"/>
    <property type="project" value="UniProtKB-UniRule"/>
</dbReference>
<keyword evidence="5 9" id="KW-0418">Kinase</keyword>
<feature type="compositionally biased region" description="Basic residues" evidence="10">
    <location>
        <begin position="490"/>
        <end position="499"/>
    </location>
</feature>
<evidence type="ECO:0000256" key="4">
    <source>
        <dbReference type="ARBA" id="ARBA00022741"/>
    </source>
</evidence>
<dbReference type="InterPro" id="IPR036890">
    <property type="entry name" value="HATPase_C_sf"/>
</dbReference>
<dbReference type="Pfam" id="PF02518">
    <property type="entry name" value="HATPase_c"/>
    <property type="match status" value="1"/>
</dbReference>
<evidence type="ECO:0000256" key="10">
    <source>
        <dbReference type="SAM" id="MobiDB-lite"/>
    </source>
</evidence>
<dbReference type="GO" id="GO:0010906">
    <property type="term" value="P:regulation of glucose metabolic process"/>
    <property type="evidence" value="ECO:0007669"/>
    <property type="project" value="TreeGrafter"/>
</dbReference>
<keyword evidence="7 9" id="KW-0496">Mitochondrion</keyword>
<dbReference type="PANTHER" id="PTHR11947:SF20">
    <property type="entry name" value="[3-METHYL-2-OXOBUTANOATE DEHYDROGENASE [LIPOAMIDE]] KINASE, MITOCHONDRIAL"/>
    <property type="match status" value="1"/>
</dbReference>
<dbReference type="PROSITE" id="PS00108">
    <property type="entry name" value="PROTEIN_KINASE_ST"/>
    <property type="match status" value="1"/>
</dbReference>
<organism evidence="12">
    <name type="scientific">Cladocopium goreaui</name>
    <dbReference type="NCBI Taxonomy" id="2562237"/>
    <lineage>
        <taxon>Eukaryota</taxon>
        <taxon>Sar</taxon>
        <taxon>Alveolata</taxon>
        <taxon>Dinophyceae</taxon>
        <taxon>Suessiales</taxon>
        <taxon>Symbiodiniaceae</taxon>
        <taxon>Cladocopium</taxon>
    </lineage>
</organism>
<dbReference type="InterPro" id="IPR011009">
    <property type="entry name" value="Kinase-like_dom_sf"/>
</dbReference>
<evidence type="ECO:0000313" key="14">
    <source>
        <dbReference type="Proteomes" id="UP001152797"/>
    </source>
</evidence>
<dbReference type="Proteomes" id="UP001152797">
    <property type="component" value="Unassembled WGS sequence"/>
</dbReference>
<dbReference type="Gene3D" id="1.10.510.10">
    <property type="entry name" value="Transferase(Phosphotransferase) domain 1"/>
    <property type="match status" value="1"/>
</dbReference>
<evidence type="ECO:0000256" key="3">
    <source>
        <dbReference type="ARBA" id="ARBA00022679"/>
    </source>
</evidence>
<evidence type="ECO:0000256" key="7">
    <source>
        <dbReference type="ARBA" id="ARBA00023128"/>
    </source>
</evidence>
<dbReference type="Pfam" id="PF00069">
    <property type="entry name" value="Pkinase"/>
    <property type="match status" value="1"/>
</dbReference>
<dbReference type="Pfam" id="PF10436">
    <property type="entry name" value="BCDHK_Adom3"/>
    <property type="match status" value="1"/>
</dbReference>
<name>A0A9P1FZQ2_9DINO</name>
<dbReference type="SMART" id="SM00387">
    <property type="entry name" value="HATPase_c"/>
    <property type="match status" value="1"/>
</dbReference>
<comment type="caution">
    <text evidence="12">The sequence shown here is derived from an EMBL/GenBank/DDBJ whole genome shotgun (WGS) entry which is preliminary data.</text>
</comment>
<evidence type="ECO:0000256" key="1">
    <source>
        <dbReference type="ARBA" id="ARBA00006155"/>
    </source>
</evidence>
<keyword evidence="2" id="KW-0597">Phosphoprotein</keyword>
<dbReference type="PROSITE" id="PS50011">
    <property type="entry name" value="PROTEIN_KINASE_DOM"/>
    <property type="match status" value="1"/>
</dbReference>
<dbReference type="SMART" id="SM00220">
    <property type="entry name" value="S_TKc"/>
    <property type="match status" value="1"/>
</dbReference>
<dbReference type="SUPFAM" id="SSF55874">
    <property type="entry name" value="ATPase domain of HSP90 chaperone/DNA topoisomerase II/histidine kinase"/>
    <property type="match status" value="1"/>
</dbReference>
<evidence type="ECO:0000256" key="5">
    <source>
        <dbReference type="ARBA" id="ARBA00022777"/>
    </source>
</evidence>
<evidence type="ECO:0000256" key="9">
    <source>
        <dbReference type="RuleBase" id="RU366032"/>
    </source>
</evidence>
<feature type="compositionally biased region" description="Low complexity" evidence="10">
    <location>
        <begin position="408"/>
        <end position="418"/>
    </location>
</feature>
<feature type="binding site" evidence="8">
    <location>
        <position position="586"/>
    </location>
    <ligand>
        <name>ATP</name>
        <dbReference type="ChEBI" id="CHEBI:30616"/>
    </ligand>
</feature>
<comment type="similarity">
    <text evidence="1 9">Belongs to the PDK/BCKDK protein kinase family.</text>
</comment>
<dbReference type="Gene3D" id="1.20.140.20">
    <property type="entry name" value="Alpha-ketoacid/pyruvate dehydrogenase kinase, N-terminal domain"/>
    <property type="match status" value="1"/>
</dbReference>
<feature type="compositionally biased region" description="Low complexity" evidence="10">
    <location>
        <begin position="520"/>
        <end position="536"/>
    </location>
</feature>
<keyword evidence="4 8" id="KW-0547">Nucleotide-binding</keyword>
<dbReference type="PANTHER" id="PTHR11947">
    <property type="entry name" value="PYRUVATE DEHYDROGENASE KINASE"/>
    <property type="match status" value="1"/>
</dbReference>
<feature type="domain" description="Protein kinase" evidence="11">
    <location>
        <begin position="557"/>
        <end position="814"/>
    </location>
</feature>
<feature type="region of interest" description="Disordered" evidence="10">
    <location>
        <begin position="366"/>
        <end position="540"/>
    </location>
</feature>
<evidence type="ECO:0000313" key="12">
    <source>
        <dbReference type="EMBL" id="CAI3992585.1"/>
    </source>
</evidence>
<dbReference type="InterPro" id="IPR008271">
    <property type="entry name" value="Ser/Thr_kinase_AS"/>
</dbReference>
<dbReference type="EMBL" id="CAMXCT020001732">
    <property type="protein sequence ID" value="CAL1145960.1"/>
    <property type="molecule type" value="Genomic_DNA"/>
</dbReference>
<evidence type="ECO:0000256" key="8">
    <source>
        <dbReference type="PROSITE-ProRule" id="PRU10141"/>
    </source>
</evidence>
<dbReference type="InterPro" id="IPR036784">
    <property type="entry name" value="AK/P_DHK_N_sf"/>
</dbReference>
<dbReference type="InterPro" id="IPR018955">
    <property type="entry name" value="BCDHK/PDK_N"/>
</dbReference>